<feature type="compositionally biased region" description="Pro residues" evidence="2">
    <location>
        <begin position="18"/>
        <end position="30"/>
    </location>
</feature>
<evidence type="ECO:0000256" key="1">
    <source>
        <dbReference type="SAM" id="Coils"/>
    </source>
</evidence>
<feature type="compositionally biased region" description="Basic residues" evidence="2">
    <location>
        <begin position="573"/>
        <end position="583"/>
    </location>
</feature>
<protein>
    <submittedName>
        <fullName evidence="3">Uncharacterized protein</fullName>
    </submittedName>
</protein>
<feature type="region of interest" description="Disordered" evidence="2">
    <location>
        <begin position="479"/>
        <end position="583"/>
    </location>
</feature>
<keyword evidence="1" id="KW-0175">Coiled coil</keyword>
<dbReference type="STRING" id="983965.A0A2T4CJT5"/>
<feature type="region of interest" description="Disordered" evidence="2">
    <location>
        <begin position="1"/>
        <end position="31"/>
    </location>
</feature>
<accession>A0A2T4CJT5</accession>
<feature type="compositionally biased region" description="Polar residues" evidence="2">
    <location>
        <begin position="391"/>
        <end position="400"/>
    </location>
</feature>
<feature type="compositionally biased region" description="Polar residues" evidence="2">
    <location>
        <begin position="374"/>
        <end position="383"/>
    </location>
</feature>
<feature type="compositionally biased region" description="Pro residues" evidence="2">
    <location>
        <begin position="519"/>
        <end position="528"/>
    </location>
</feature>
<feature type="compositionally biased region" description="Pro residues" evidence="2">
    <location>
        <begin position="483"/>
        <end position="493"/>
    </location>
</feature>
<feature type="region of interest" description="Disordered" evidence="2">
    <location>
        <begin position="353"/>
        <end position="413"/>
    </location>
</feature>
<organism evidence="3 4">
    <name type="scientific">Trichoderma longibrachiatum ATCC 18648</name>
    <dbReference type="NCBI Taxonomy" id="983965"/>
    <lineage>
        <taxon>Eukaryota</taxon>
        <taxon>Fungi</taxon>
        <taxon>Dikarya</taxon>
        <taxon>Ascomycota</taxon>
        <taxon>Pezizomycotina</taxon>
        <taxon>Sordariomycetes</taxon>
        <taxon>Hypocreomycetidae</taxon>
        <taxon>Hypocreales</taxon>
        <taxon>Hypocreaceae</taxon>
        <taxon>Trichoderma</taxon>
    </lineage>
</organism>
<keyword evidence="4" id="KW-1185">Reference proteome</keyword>
<sequence length="583" mass="63229">MVVLPRLGIEPNPDFPKNSPPRPSPIPTPTPTAIITSITTSTATPISSTSANDNGSSNFMQVAEDGTSGDKLLRGFLIGVAIGVLNSVSSSHYSSTSNPSFYLASVAMLDDSFPTYRLHSSEDPLQTGLFYTYNGSDPVRAYNLQRPSPPSSPNQYAVALIDAHYPSVIYGEVLVKPEWQQPTLSAAEIRSQNGTPPAPVLITPDSFSVLLYNPDQSIAVKRSAGGWNRADSWGFEMPERTFKLPSASRLDQELGSNDVSDLSPKIMFHWKRDGRLNRDMTCYMSGKSVGGKKSKEPDITVAMYRSQKHGDALCIYEPNMARVEVEDRKGLEIVLLLSAVVVRDLHFAPRQDPFNVSGTAAAVTGRGRKGSRPLGSSSPSDPTLVSGALGESSSPVQTHTPPLRPSPVSNAARQAEIDAETRRLQAMVAEEERQRRARLAREEEERTRRLLRQEEEARRRQKQAAIDAETERLRREYGVQAPPVQPGLPPAQRPPGTAAMSGALSGGSWYGPPVVNNLQPPPPPPPRPSSVGPQSGPQQGGRQKPGPYSGLAGARASALNLFGGGKTEEEKRKKMKKKHSVFF</sequence>
<feature type="compositionally biased region" description="Low complexity" evidence="2">
    <location>
        <begin position="529"/>
        <end position="547"/>
    </location>
</feature>
<name>A0A2T4CJT5_TRILO</name>
<dbReference type="EMBL" id="KZ679126">
    <property type="protein sequence ID" value="PTB81803.1"/>
    <property type="molecule type" value="Genomic_DNA"/>
</dbReference>
<dbReference type="Proteomes" id="UP000240760">
    <property type="component" value="Unassembled WGS sequence"/>
</dbReference>
<evidence type="ECO:0000313" key="4">
    <source>
        <dbReference type="Proteomes" id="UP000240760"/>
    </source>
</evidence>
<feature type="coiled-coil region" evidence="1">
    <location>
        <begin position="437"/>
        <end position="472"/>
    </location>
</feature>
<gene>
    <name evidence="3" type="ORF">M440DRAFT_810</name>
</gene>
<dbReference type="AlphaFoldDB" id="A0A2T4CJT5"/>
<dbReference type="OrthoDB" id="3357341at2759"/>
<evidence type="ECO:0000256" key="2">
    <source>
        <dbReference type="SAM" id="MobiDB-lite"/>
    </source>
</evidence>
<reference evidence="3 4" key="1">
    <citation type="submission" date="2016-07" db="EMBL/GenBank/DDBJ databases">
        <title>Multiple horizontal gene transfer events from other fungi enriched the ability of initially mycotrophic Trichoderma (Ascomycota) to feed on dead plant biomass.</title>
        <authorList>
            <consortium name="DOE Joint Genome Institute"/>
            <person name="Aerts A."/>
            <person name="Atanasova L."/>
            <person name="Chenthamara K."/>
            <person name="Zhang J."/>
            <person name="Grujic M."/>
            <person name="Henrissat B."/>
            <person name="Kuo A."/>
            <person name="Salamov A."/>
            <person name="Lipzen A."/>
            <person name="Labutti K."/>
            <person name="Barry K."/>
            <person name="Miao Y."/>
            <person name="Rahimi M.J."/>
            <person name="Shen Q."/>
            <person name="Grigoriev I.V."/>
            <person name="Kubicek C.P."/>
            <person name="Druzhinina I.S."/>
        </authorList>
    </citation>
    <scope>NUCLEOTIDE SEQUENCE [LARGE SCALE GENOMIC DNA]</scope>
    <source>
        <strain evidence="3 4">ATCC 18648</strain>
    </source>
</reference>
<proteinExistence type="predicted"/>
<evidence type="ECO:0000313" key="3">
    <source>
        <dbReference type="EMBL" id="PTB81803.1"/>
    </source>
</evidence>